<evidence type="ECO:0000259" key="1">
    <source>
        <dbReference type="Pfam" id="PF12680"/>
    </source>
</evidence>
<feature type="domain" description="SnoaL-like" evidence="1">
    <location>
        <begin position="11"/>
        <end position="108"/>
    </location>
</feature>
<dbReference type="Gene3D" id="3.10.450.50">
    <property type="match status" value="1"/>
</dbReference>
<dbReference type="RefSeq" id="WP_345378038.1">
    <property type="nucleotide sequence ID" value="NZ_BAABIC010000002.1"/>
</dbReference>
<evidence type="ECO:0000313" key="3">
    <source>
        <dbReference type="Proteomes" id="UP001500325"/>
    </source>
</evidence>
<organism evidence="2 3">
    <name type="scientific">Pseudonocardia yuanmonensis</name>
    <dbReference type="NCBI Taxonomy" id="1095914"/>
    <lineage>
        <taxon>Bacteria</taxon>
        <taxon>Bacillati</taxon>
        <taxon>Actinomycetota</taxon>
        <taxon>Actinomycetes</taxon>
        <taxon>Pseudonocardiales</taxon>
        <taxon>Pseudonocardiaceae</taxon>
        <taxon>Pseudonocardia</taxon>
    </lineage>
</organism>
<proteinExistence type="predicted"/>
<evidence type="ECO:0000313" key="2">
    <source>
        <dbReference type="EMBL" id="GAA4675957.1"/>
    </source>
</evidence>
<dbReference type="Pfam" id="PF12680">
    <property type="entry name" value="SnoaL_2"/>
    <property type="match status" value="1"/>
</dbReference>
<dbReference type="InterPro" id="IPR032710">
    <property type="entry name" value="NTF2-like_dom_sf"/>
</dbReference>
<dbReference type="Proteomes" id="UP001500325">
    <property type="component" value="Unassembled WGS sequence"/>
</dbReference>
<protein>
    <recommendedName>
        <fullName evidence="1">SnoaL-like domain-containing protein</fullName>
    </recommendedName>
</protein>
<sequence length="118" mass="12482">MPRTAVEVLTDHLKALNAHDVEAILADYAPDAVLVTPGATLQGHDGLRQAFGGLLEQMPNCVFTEKSVTEATAGADGVLLLEWSLESDVATVSDGIDTVVVRDGLIVAQTARFTPEPR</sequence>
<dbReference type="EMBL" id="BAABIC010000002">
    <property type="protein sequence ID" value="GAA4675957.1"/>
    <property type="molecule type" value="Genomic_DNA"/>
</dbReference>
<keyword evidence="3" id="KW-1185">Reference proteome</keyword>
<dbReference type="SUPFAM" id="SSF54427">
    <property type="entry name" value="NTF2-like"/>
    <property type="match status" value="1"/>
</dbReference>
<comment type="caution">
    <text evidence="2">The sequence shown here is derived from an EMBL/GenBank/DDBJ whole genome shotgun (WGS) entry which is preliminary data.</text>
</comment>
<accession>A0ABP8VZ93</accession>
<reference evidence="3" key="1">
    <citation type="journal article" date="2019" name="Int. J. Syst. Evol. Microbiol.">
        <title>The Global Catalogue of Microorganisms (GCM) 10K type strain sequencing project: providing services to taxonomists for standard genome sequencing and annotation.</title>
        <authorList>
            <consortium name="The Broad Institute Genomics Platform"/>
            <consortium name="The Broad Institute Genome Sequencing Center for Infectious Disease"/>
            <person name="Wu L."/>
            <person name="Ma J."/>
        </authorList>
    </citation>
    <scope>NUCLEOTIDE SEQUENCE [LARGE SCALE GENOMIC DNA]</scope>
    <source>
        <strain evidence="3">JCM 18055</strain>
    </source>
</reference>
<gene>
    <name evidence="2" type="ORF">GCM10023215_04950</name>
</gene>
<dbReference type="InterPro" id="IPR037401">
    <property type="entry name" value="SnoaL-like"/>
</dbReference>
<name>A0ABP8VZ93_9PSEU</name>